<organism evidence="1 3">
    <name type="scientific">Trichococcus ilyis</name>
    <dbReference type="NCBI Taxonomy" id="640938"/>
    <lineage>
        <taxon>Bacteria</taxon>
        <taxon>Bacillati</taxon>
        <taxon>Bacillota</taxon>
        <taxon>Bacilli</taxon>
        <taxon>Lactobacillales</taxon>
        <taxon>Carnobacteriaceae</taxon>
        <taxon>Trichococcus</taxon>
    </lineage>
</organism>
<evidence type="ECO:0000313" key="3">
    <source>
        <dbReference type="Proteomes" id="UP000076878"/>
    </source>
</evidence>
<evidence type="ECO:0000313" key="1">
    <source>
        <dbReference type="EMBL" id="CZQ99137.1"/>
    </source>
</evidence>
<keyword evidence="4" id="KW-1185">Reference proteome</keyword>
<sequence>MKGDYDLFFEYYYAIYDYVLADKVAVTEHTLHDFLHTQQYYRLSHETQHFAKRFAEEDISVDRLLLNGQEAHDWYFFYYKQNFPAGYPFNHANVEFMEGEYELKDFSPIIGPLGHQPLHAGILRKRVNEDYLIFPYFRNHAKLSHLVLRPIVNKLMKENKYNVRKSIELVQLFEAEAIASGWEPERIKTQMEEVLRQQLHYRVSYSDIKKLWLQMIFISFRYEKGEASYIQWQRHGYADTVRKLENFAAVLDGNPDIQLTAEEGALLKWVRFVIFRSRGMHDSAKEEAHKLLDREELVVGASRKPLYTKLDIVPVNDTYKDLVVRKLSIDFRDILVSYLLDSYIADRKYEAAFFLLQQSDPYFKHFIPRYYRSANRNRWMPGENEVSTEQLFREQFQRVRIVLGDHWVDSLHKEIEEETKAGVTLKKDAFDWLLRYLYNVMSVFHEMQENELAEQMNAFYAQIRLAE</sequence>
<gene>
    <name evidence="2" type="ORF">SAMN05216375_10858</name>
    <name evidence="1" type="ORF">TR210_1620</name>
</gene>
<protein>
    <submittedName>
        <fullName evidence="1">Uncharacterized protein</fullName>
    </submittedName>
</protein>
<dbReference type="Proteomes" id="UP000199280">
    <property type="component" value="Unassembled WGS sequence"/>
</dbReference>
<dbReference type="OrthoDB" id="2167263at2"/>
<dbReference type="Proteomes" id="UP000076878">
    <property type="component" value="Unassembled WGS sequence"/>
</dbReference>
<reference evidence="2 4" key="2">
    <citation type="submission" date="2016-10" db="EMBL/GenBank/DDBJ databases">
        <authorList>
            <person name="Varghese N."/>
            <person name="Submissions S."/>
        </authorList>
    </citation>
    <scope>NUCLEOTIDE SEQUENCE [LARGE SCALE GENOMIC DNA]</scope>
    <source>
        <strain evidence="2 4">DSM 22150</strain>
    </source>
</reference>
<name>A0A143YUJ0_9LACT</name>
<accession>A0A143YUJ0</accession>
<dbReference type="RefSeq" id="WP_068623013.1">
    <property type="nucleotide sequence ID" value="NZ_FJNB01000011.1"/>
</dbReference>
<dbReference type="AlphaFoldDB" id="A0A143YUJ0"/>
<evidence type="ECO:0000313" key="2">
    <source>
        <dbReference type="EMBL" id="SEJ14067.1"/>
    </source>
</evidence>
<dbReference type="EMBL" id="FNYT01000008">
    <property type="protein sequence ID" value="SEJ14067.1"/>
    <property type="molecule type" value="Genomic_DNA"/>
</dbReference>
<proteinExistence type="predicted"/>
<reference evidence="1 3" key="1">
    <citation type="submission" date="2016-02" db="EMBL/GenBank/DDBJ databases">
        <authorList>
            <person name="Wen L."/>
            <person name="He K."/>
            <person name="Yang H."/>
        </authorList>
    </citation>
    <scope>NUCLEOTIDE SEQUENCE [LARGE SCALE GENOMIC DNA]</scope>
    <source>
        <strain evidence="1">Trichococcus_R210</strain>
    </source>
</reference>
<dbReference type="EMBL" id="FJNB01000011">
    <property type="protein sequence ID" value="CZQ99137.1"/>
    <property type="molecule type" value="Genomic_DNA"/>
</dbReference>
<evidence type="ECO:0000313" key="4">
    <source>
        <dbReference type="Proteomes" id="UP000199280"/>
    </source>
</evidence>